<dbReference type="Pfam" id="PF16995">
    <property type="entry name" value="tRNA-synt_2_TM"/>
    <property type="match status" value="1"/>
</dbReference>
<dbReference type="InterPro" id="IPR031553">
    <property type="entry name" value="tRNA-synt_2_TM"/>
</dbReference>
<sequence>MAVKESGGYTAFPRLFGAFMCAYAVFGIFLSLAGFLQRSFHGVQRLLGFLFPMPVGSFAWCVVLFLLGGALMARKRVGWVIMTVFVVLLNVSNANILLFWSEQDLPRHDHGFYIAGAVLQAVLLVLLILTRRQFNARTTKGSVWRALAMWVGGSAVVSVLGFLLVREVPGRLPVDEHWPWVLNHVFALAVAENEYFTGHPPRWVALVVSSAAALVIICSAWLLLRSIREDSSMSAKDEAAVRAMIARFNGEDSLAYFATRRDKSVVYAPDGRAAVTYREHIGVCLASADPIGDPSSWDAAIQAWLEHARTYGWVPAVMGASERGARAYRRHGLSVTQLGNEAVVHTDQFRLNDPEFRSVRHSVAHAQRKGLSVRIRRHSQLSEKEMQDVIRRADAWRDTTEERGFSMALSRLGDPADGDCVLVEALQGDSGEVVGQLSFVPWGKDGLSLDLMRRARSAPNGTVETMVAHLCATDQIRVRRISLNFSVFQQVFVTENKLGIGPLTRLSRKVLVFLSRWWQMETLYRSNEKYRPQWVPRYICFGDSLLMPRIGLASGIAEGFVPSLTPSRSTRTTTTWVRHDPGAQAAYANTETFRQELSAPSISRRVPEQVGVRMAAAERMQQRGVDPWPGAVVPTARCAEIADLPENSPASIAGRVTARRCFGGVTFLVVEDFHGQAQMIIERRGGQDLADATADVDLADLVRASGTVGFSRTGHKSLLVEKLAIEAKSLHPLPDKFHGLTDPERRIRDRHLELTVNPEARSAVLARAQVLRALRDVLHEDAFMEVETPVLQRIHGGANARPFITRINAYSMNLYLRIAPELYLKRLMCGGAERIFELGRVFRNEGVDATHNPEFTVLEAYQAHGDYESMRLLTQRLIQAAARAVHGECKVPGPEPGTWVDISGDWPVKTLHEAVSEKLSEQLGRAISVDPETPVGELTALCEEAGVPWRPDWDAGQVALEMYEHLVEETTQRPTFYTNFPTSVSPLTRQHRSIAGVTERWDLVAWGVELGTAYSELTDPVEQRRRLERQSLAAAGGDPEAMEVDEDFLRALEFGMPPTGGLGLGVDRLVMLITGHTIRESLAFPLAKPQAGR</sequence>
<comment type="subcellular location">
    <subcellularLocation>
        <location evidence="1">Cell membrane</location>
        <topology evidence="1">Multi-pass membrane protein</topology>
    </subcellularLocation>
    <subcellularLocation>
        <location evidence="21">Cytoplasm</location>
    </subcellularLocation>
</comment>
<dbReference type="AlphaFoldDB" id="A0A364V4B4"/>
<feature type="transmembrane region" description="Helical" evidence="22">
    <location>
        <begin position="79"/>
        <end position="100"/>
    </location>
</feature>
<reference evidence="24 25" key="1">
    <citation type="journal article" date="2018" name="Syst. Appl. Microbiol.">
        <title>Corynebacterium heidelbergense sp. nov., isolated from the preen glands of Egyptian geese (Alopochen aegyptiacus).</title>
        <authorList>
            <person name="Braun M.S."/>
            <person name="Wang E."/>
            <person name="Zimmermann S."/>
            <person name="Wink M."/>
        </authorList>
    </citation>
    <scope>NUCLEOTIDE SEQUENCE [LARGE SCALE GENOMIC DNA]</scope>
    <source>
        <strain evidence="24 25">647</strain>
    </source>
</reference>
<evidence type="ECO:0000256" key="2">
    <source>
        <dbReference type="ARBA" id="ARBA00005270"/>
    </source>
</evidence>
<evidence type="ECO:0000256" key="9">
    <source>
        <dbReference type="ARBA" id="ARBA00022741"/>
    </source>
</evidence>
<dbReference type="InterPro" id="IPR044136">
    <property type="entry name" value="Lys-tRNA-ligase_II_N"/>
</dbReference>
<organism evidence="24 25">
    <name type="scientific">Corynebacterium heidelbergense</name>
    <dbReference type="NCBI Taxonomy" id="2055947"/>
    <lineage>
        <taxon>Bacteria</taxon>
        <taxon>Bacillati</taxon>
        <taxon>Actinomycetota</taxon>
        <taxon>Actinomycetes</taxon>
        <taxon>Mycobacteriales</taxon>
        <taxon>Corynebacteriaceae</taxon>
        <taxon>Corynebacterium</taxon>
    </lineage>
</organism>
<keyword evidence="9 21" id="KW-0547">Nucleotide-binding</keyword>
<comment type="catalytic activity">
    <reaction evidence="19">
        <text>L-lysyl-tRNA(Lys) + a 1,2-diacyl-sn-glycero-3-phospho-(1'-sn-glycerol) = a 1,2-diacyl-sn-glycero-3-phospho-1'-(3'-O-L-lysyl)-sn-glycerol + tRNA(Lys)</text>
        <dbReference type="Rhea" id="RHEA:10668"/>
        <dbReference type="Rhea" id="RHEA-COMP:9696"/>
        <dbReference type="Rhea" id="RHEA-COMP:9697"/>
        <dbReference type="ChEBI" id="CHEBI:64716"/>
        <dbReference type="ChEBI" id="CHEBI:75792"/>
        <dbReference type="ChEBI" id="CHEBI:78442"/>
        <dbReference type="ChEBI" id="CHEBI:78529"/>
        <dbReference type="EC" id="2.3.2.3"/>
    </reaction>
</comment>
<dbReference type="Pfam" id="PF01336">
    <property type="entry name" value="tRNA_anti-codon"/>
    <property type="match status" value="1"/>
</dbReference>
<dbReference type="PANTHER" id="PTHR42918">
    <property type="entry name" value="LYSYL-TRNA SYNTHETASE"/>
    <property type="match status" value="1"/>
</dbReference>
<name>A0A364V4B4_9CORY</name>
<dbReference type="CDD" id="cd04322">
    <property type="entry name" value="LysRS_N"/>
    <property type="match status" value="1"/>
</dbReference>
<evidence type="ECO:0000313" key="24">
    <source>
        <dbReference type="EMBL" id="RAV31490.1"/>
    </source>
</evidence>
<dbReference type="PANTHER" id="PTHR42918:SF15">
    <property type="entry name" value="LYSINE--TRNA LIGASE, CHLOROPLASTIC_MITOCHONDRIAL"/>
    <property type="match status" value="1"/>
</dbReference>
<feature type="transmembrane region" description="Helical" evidence="22">
    <location>
        <begin position="203"/>
        <end position="224"/>
    </location>
</feature>
<dbReference type="SUPFAM" id="SSF55681">
    <property type="entry name" value="Class II aaRS and biotin synthetases"/>
    <property type="match status" value="1"/>
</dbReference>
<dbReference type="GO" id="GO:0000287">
    <property type="term" value="F:magnesium ion binding"/>
    <property type="evidence" value="ECO:0007669"/>
    <property type="project" value="UniProtKB-UniRule"/>
</dbReference>
<dbReference type="InterPro" id="IPR045864">
    <property type="entry name" value="aa-tRNA-synth_II/BPL/LPL"/>
</dbReference>
<proteinExistence type="inferred from homology"/>
<dbReference type="InterPro" id="IPR012340">
    <property type="entry name" value="NA-bd_OB-fold"/>
</dbReference>
<evidence type="ECO:0000256" key="12">
    <source>
        <dbReference type="ARBA" id="ARBA00022989"/>
    </source>
</evidence>
<dbReference type="GO" id="GO:0004824">
    <property type="term" value="F:lysine-tRNA ligase activity"/>
    <property type="evidence" value="ECO:0007669"/>
    <property type="project" value="UniProtKB-UniRule"/>
</dbReference>
<keyword evidence="16" id="KW-0046">Antibiotic resistance</keyword>
<evidence type="ECO:0000256" key="6">
    <source>
        <dbReference type="ARBA" id="ARBA00022679"/>
    </source>
</evidence>
<evidence type="ECO:0000256" key="21">
    <source>
        <dbReference type="HAMAP-Rule" id="MF_00252"/>
    </source>
</evidence>
<keyword evidence="21" id="KW-0963">Cytoplasm</keyword>
<evidence type="ECO:0000256" key="20">
    <source>
        <dbReference type="ARBA" id="ARBA00048573"/>
    </source>
</evidence>
<dbReference type="GO" id="GO:0000049">
    <property type="term" value="F:tRNA binding"/>
    <property type="evidence" value="ECO:0007669"/>
    <property type="project" value="TreeGrafter"/>
</dbReference>
<comment type="similarity">
    <text evidence="2">In the N-terminal section; belongs to the LPG synthetase family.</text>
</comment>
<evidence type="ECO:0000256" key="18">
    <source>
        <dbReference type="ARBA" id="ARBA00024681"/>
    </source>
</evidence>
<dbReference type="NCBIfam" id="TIGR00499">
    <property type="entry name" value="lysS_bact"/>
    <property type="match status" value="1"/>
</dbReference>
<dbReference type="InterPro" id="IPR004364">
    <property type="entry name" value="Aa-tRNA-synt_II"/>
</dbReference>
<dbReference type="InterPro" id="IPR018149">
    <property type="entry name" value="Lys-tRNA-synth_II_C"/>
</dbReference>
<dbReference type="GO" id="GO:0006430">
    <property type="term" value="P:lysyl-tRNA aminoacylation"/>
    <property type="evidence" value="ECO:0007669"/>
    <property type="project" value="UniProtKB-UniRule"/>
</dbReference>
<evidence type="ECO:0000256" key="7">
    <source>
        <dbReference type="ARBA" id="ARBA00022692"/>
    </source>
</evidence>
<dbReference type="GO" id="GO:0046677">
    <property type="term" value="P:response to antibiotic"/>
    <property type="evidence" value="ECO:0007669"/>
    <property type="project" value="UniProtKB-KW"/>
</dbReference>
<dbReference type="PROSITE" id="PS50862">
    <property type="entry name" value="AA_TRNA_LIGASE_II"/>
    <property type="match status" value="1"/>
</dbReference>
<feature type="transmembrane region" description="Helical" evidence="22">
    <location>
        <begin position="177"/>
        <end position="196"/>
    </location>
</feature>
<dbReference type="Proteomes" id="UP000251577">
    <property type="component" value="Unassembled WGS sequence"/>
</dbReference>
<feature type="transmembrane region" description="Helical" evidence="22">
    <location>
        <begin position="142"/>
        <end position="165"/>
    </location>
</feature>
<keyword evidence="6" id="KW-0808">Transferase</keyword>
<keyword evidence="17" id="KW-0511">Multifunctional enzyme</keyword>
<protein>
    <recommendedName>
        <fullName evidence="21">Lysine--tRNA ligase</fullName>
        <ecNumber evidence="21">6.1.1.6</ecNumber>
    </recommendedName>
    <alternativeName>
        <fullName evidence="21">Lysyl-tRNA synthetase</fullName>
        <shortName evidence="21">LysRS</shortName>
    </alternativeName>
</protein>
<dbReference type="GO" id="GO:0005524">
    <property type="term" value="F:ATP binding"/>
    <property type="evidence" value="ECO:0007669"/>
    <property type="project" value="UniProtKB-UniRule"/>
</dbReference>
<keyword evidence="4" id="KW-1003">Cell membrane</keyword>
<keyword evidence="21" id="KW-0648">Protein biosynthesis</keyword>
<keyword evidence="13" id="KW-0443">Lipid metabolism</keyword>
<evidence type="ECO:0000256" key="10">
    <source>
        <dbReference type="ARBA" id="ARBA00022840"/>
    </source>
</evidence>
<dbReference type="EC" id="6.1.1.6" evidence="21"/>
<comment type="similarity">
    <text evidence="3">In the C-terminal section; belongs to the class-II aminoacyl-tRNA synthetase family.</text>
</comment>
<keyword evidence="10 21" id="KW-0067">ATP-binding</keyword>
<evidence type="ECO:0000256" key="5">
    <source>
        <dbReference type="ARBA" id="ARBA00022598"/>
    </source>
</evidence>
<feature type="transmembrane region" description="Helical" evidence="22">
    <location>
        <begin position="12"/>
        <end position="34"/>
    </location>
</feature>
<comment type="subunit">
    <text evidence="21">Homodimer.</text>
</comment>
<evidence type="ECO:0000313" key="25">
    <source>
        <dbReference type="Proteomes" id="UP000251577"/>
    </source>
</evidence>
<keyword evidence="12 22" id="KW-1133">Transmembrane helix</keyword>
<evidence type="ECO:0000256" key="22">
    <source>
        <dbReference type="SAM" id="Phobius"/>
    </source>
</evidence>
<feature type="binding site" evidence="21">
    <location>
        <position position="1002"/>
    </location>
    <ligand>
        <name>Mg(2+)</name>
        <dbReference type="ChEBI" id="CHEBI:18420"/>
        <label>1</label>
    </ligand>
</feature>
<dbReference type="PRINTS" id="PR00982">
    <property type="entry name" value="TRNASYNTHLYS"/>
</dbReference>
<dbReference type="InterPro" id="IPR006195">
    <property type="entry name" value="aa-tRNA-synth_II"/>
</dbReference>
<comment type="function">
    <text evidence="18">Catalyzes the production of L-lysyl-tRNA(Lys)transfer and the transfer of a lysyl group from L-lysyl-tRNA(Lys) to membrane-bound phosphatidylglycerol (PG), which produces lysylphosphatidylglycerol (LPG), one of the components of the bacterial membrane with a positive net charge. LPG synthesis contributes to the resistance to cationic antimicrobial peptides (CAMPs) and likely protects M.tuberculosis against the CAMPs produced by competiting microorganisms (bacteriocins). In fact, the modification of anionic phosphatidylglycerol with positively charged L-lysine results in repulsion of the peptides.</text>
</comment>
<dbReference type="InterPro" id="IPR024320">
    <property type="entry name" value="LPG_synthase_C"/>
</dbReference>
<keyword evidence="14 22" id="KW-0472">Membrane</keyword>
<dbReference type="Gene3D" id="2.40.50.140">
    <property type="entry name" value="Nucleic acid-binding proteins"/>
    <property type="match status" value="1"/>
</dbReference>
<comment type="catalytic activity">
    <reaction evidence="20 21">
        <text>tRNA(Lys) + L-lysine + ATP = L-lysyl-tRNA(Lys) + AMP + diphosphate</text>
        <dbReference type="Rhea" id="RHEA:20792"/>
        <dbReference type="Rhea" id="RHEA-COMP:9696"/>
        <dbReference type="Rhea" id="RHEA-COMP:9697"/>
        <dbReference type="ChEBI" id="CHEBI:30616"/>
        <dbReference type="ChEBI" id="CHEBI:32551"/>
        <dbReference type="ChEBI" id="CHEBI:33019"/>
        <dbReference type="ChEBI" id="CHEBI:78442"/>
        <dbReference type="ChEBI" id="CHEBI:78529"/>
        <dbReference type="ChEBI" id="CHEBI:456215"/>
        <dbReference type="EC" id="6.1.1.6"/>
    </reaction>
</comment>
<comment type="caution">
    <text evidence="24">The sequence shown here is derived from an EMBL/GenBank/DDBJ whole genome shotgun (WGS) entry which is preliminary data.</text>
</comment>
<dbReference type="Pfam" id="PF00152">
    <property type="entry name" value="tRNA-synt_2"/>
    <property type="match status" value="1"/>
</dbReference>
<evidence type="ECO:0000256" key="17">
    <source>
        <dbReference type="ARBA" id="ARBA00023268"/>
    </source>
</evidence>
<evidence type="ECO:0000256" key="16">
    <source>
        <dbReference type="ARBA" id="ARBA00023251"/>
    </source>
</evidence>
<dbReference type="Pfam" id="PF09924">
    <property type="entry name" value="LPG_synthase_C"/>
    <property type="match status" value="1"/>
</dbReference>
<feature type="transmembrane region" description="Helical" evidence="22">
    <location>
        <begin position="112"/>
        <end position="130"/>
    </location>
</feature>
<dbReference type="GO" id="GO:0006629">
    <property type="term" value="P:lipid metabolic process"/>
    <property type="evidence" value="ECO:0007669"/>
    <property type="project" value="UniProtKB-KW"/>
</dbReference>
<dbReference type="HAMAP" id="MF_00252">
    <property type="entry name" value="Lys_tRNA_synth_class2"/>
    <property type="match status" value="1"/>
</dbReference>
<feature type="binding site" evidence="21">
    <location>
        <position position="1009"/>
    </location>
    <ligand>
        <name>Mg(2+)</name>
        <dbReference type="ChEBI" id="CHEBI:18420"/>
        <label>2</label>
    </ligand>
</feature>
<dbReference type="InterPro" id="IPR002313">
    <property type="entry name" value="Lys-tRNA-ligase_II"/>
</dbReference>
<keyword evidence="11 21" id="KW-0460">Magnesium</keyword>
<keyword evidence="7 22" id="KW-0812">Transmembrane</keyword>
<feature type="domain" description="Aminoacyl-transfer RNA synthetases class-II family profile" evidence="23">
    <location>
        <begin position="770"/>
        <end position="1089"/>
    </location>
</feature>
<dbReference type="GO" id="GO:0050071">
    <property type="term" value="F:phosphatidylglycerol lysyltransferase activity"/>
    <property type="evidence" value="ECO:0007669"/>
    <property type="project" value="UniProtKB-EC"/>
</dbReference>
<evidence type="ECO:0000256" key="14">
    <source>
        <dbReference type="ARBA" id="ARBA00023136"/>
    </source>
</evidence>
<dbReference type="Gene3D" id="3.30.930.10">
    <property type="entry name" value="Bira Bifunctional Protein, Domain 2"/>
    <property type="match status" value="1"/>
</dbReference>
<keyword evidence="15 21" id="KW-0030">Aminoacyl-tRNA synthetase</keyword>
<dbReference type="EMBL" id="QHCV01000087">
    <property type="protein sequence ID" value="RAV31490.1"/>
    <property type="molecule type" value="Genomic_DNA"/>
</dbReference>
<feature type="transmembrane region" description="Helical" evidence="22">
    <location>
        <begin position="46"/>
        <end position="67"/>
    </location>
</feature>
<evidence type="ECO:0000256" key="19">
    <source>
        <dbReference type="ARBA" id="ARBA00047540"/>
    </source>
</evidence>
<keyword evidence="8 21" id="KW-0479">Metal-binding</keyword>
<dbReference type="NCBIfam" id="NF002821">
    <property type="entry name" value="PRK02983.1"/>
    <property type="match status" value="1"/>
</dbReference>
<keyword evidence="25" id="KW-1185">Reference proteome</keyword>
<evidence type="ECO:0000256" key="8">
    <source>
        <dbReference type="ARBA" id="ARBA00022723"/>
    </source>
</evidence>
<evidence type="ECO:0000256" key="11">
    <source>
        <dbReference type="ARBA" id="ARBA00022842"/>
    </source>
</evidence>
<evidence type="ECO:0000259" key="23">
    <source>
        <dbReference type="PROSITE" id="PS50862"/>
    </source>
</evidence>
<dbReference type="NCBIfam" id="NF001756">
    <property type="entry name" value="PRK00484.1"/>
    <property type="match status" value="1"/>
</dbReference>
<dbReference type="InterPro" id="IPR004365">
    <property type="entry name" value="NA-bd_OB_tRNA"/>
</dbReference>
<dbReference type="GO" id="GO:0005886">
    <property type="term" value="C:plasma membrane"/>
    <property type="evidence" value="ECO:0007669"/>
    <property type="project" value="UniProtKB-SubCell"/>
</dbReference>
<dbReference type="RefSeq" id="WP_113631227.1">
    <property type="nucleotide sequence ID" value="NZ_QHCV01000087.1"/>
</dbReference>
<keyword evidence="5 21" id="KW-0436">Ligase</keyword>
<accession>A0A364V4B4</accession>
<evidence type="ECO:0000256" key="3">
    <source>
        <dbReference type="ARBA" id="ARBA00009968"/>
    </source>
</evidence>
<evidence type="ECO:0000256" key="13">
    <source>
        <dbReference type="ARBA" id="ARBA00023098"/>
    </source>
</evidence>
<feature type="binding site" evidence="21">
    <location>
        <position position="1009"/>
    </location>
    <ligand>
        <name>Mg(2+)</name>
        <dbReference type="ChEBI" id="CHEBI:18420"/>
        <label>1</label>
    </ligand>
</feature>
<comment type="similarity">
    <text evidence="21">Belongs to the class-II aminoacyl-tRNA synthetase family.</text>
</comment>
<evidence type="ECO:0000256" key="1">
    <source>
        <dbReference type="ARBA" id="ARBA00004651"/>
    </source>
</evidence>
<evidence type="ECO:0000256" key="4">
    <source>
        <dbReference type="ARBA" id="ARBA00022475"/>
    </source>
</evidence>
<evidence type="ECO:0000256" key="15">
    <source>
        <dbReference type="ARBA" id="ARBA00023146"/>
    </source>
</evidence>
<dbReference type="GO" id="GO:0005829">
    <property type="term" value="C:cytosol"/>
    <property type="evidence" value="ECO:0007669"/>
    <property type="project" value="TreeGrafter"/>
</dbReference>
<dbReference type="SUPFAM" id="SSF50249">
    <property type="entry name" value="Nucleic acid-binding proteins"/>
    <property type="match status" value="1"/>
</dbReference>
<comment type="cofactor">
    <cofactor evidence="21">
        <name>Mg(2+)</name>
        <dbReference type="ChEBI" id="CHEBI:18420"/>
    </cofactor>
    <text evidence="21">Binds 3 Mg(2+) ions per subunit.</text>
</comment>
<gene>
    <name evidence="21" type="primary">lysS</name>
    <name evidence="24" type="ORF">DLJ54_08085</name>
</gene>